<feature type="domain" description="DUF1330" evidence="1">
    <location>
        <begin position="7"/>
        <end position="94"/>
    </location>
</feature>
<accession>A0A849VB00</accession>
<dbReference type="Gene3D" id="3.30.70.100">
    <property type="match status" value="1"/>
</dbReference>
<comment type="caution">
    <text evidence="2">The sequence shown here is derived from an EMBL/GenBank/DDBJ whole genome shotgun (WGS) entry which is preliminary data.</text>
</comment>
<reference evidence="2 3" key="1">
    <citation type="submission" date="2020-04" db="EMBL/GenBank/DDBJ databases">
        <title>Pseudoalteromonas caenipelagi sp. nov., isolated from a tidal flat.</title>
        <authorList>
            <person name="Park S."/>
            <person name="Yoon J.-H."/>
        </authorList>
    </citation>
    <scope>NUCLEOTIDE SEQUENCE [LARGE SCALE GENOMIC DNA]</scope>
    <source>
        <strain evidence="2 3">JBTF-M23</strain>
    </source>
</reference>
<organism evidence="2 3">
    <name type="scientific">Pseudoalteromonas caenipelagi</name>
    <dbReference type="NCBI Taxonomy" id="2726988"/>
    <lineage>
        <taxon>Bacteria</taxon>
        <taxon>Pseudomonadati</taxon>
        <taxon>Pseudomonadota</taxon>
        <taxon>Gammaproteobacteria</taxon>
        <taxon>Alteromonadales</taxon>
        <taxon>Pseudoalteromonadaceae</taxon>
        <taxon>Pseudoalteromonas</taxon>
    </lineage>
</organism>
<dbReference type="RefSeq" id="WP_171624837.1">
    <property type="nucleotide sequence ID" value="NZ_JABBPG010000001.1"/>
</dbReference>
<dbReference type="EMBL" id="JABBPG010000001">
    <property type="protein sequence ID" value="NOU49783.1"/>
    <property type="molecule type" value="Genomic_DNA"/>
</dbReference>
<proteinExistence type="predicted"/>
<evidence type="ECO:0000313" key="2">
    <source>
        <dbReference type="EMBL" id="NOU49783.1"/>
    </source>
</evidence>
<evidence type="ECO:0000259" key="1">
    <source>
        <dbReference type="Pfam" id="PF07045"/>
    </source>
</evidence>
<protein>
    <submittedName>
        <fullName evidence="2">DUF1330 domain-containing protein</fullName>
    </submittedName>
</protein>
<dbReference type="SUPFAM" id="SSF54909">
    <property type="entry name" value="Dimeric alpha+beta barrel"/>
    <property type="match status" value="1"/>
</dbReference>
<sequence length="100" mass="11372">MYEFLVGLEVSNDEVYSDYRRAMKPILNQYGGGFGFDFRVSEVLLSQVDEPINRVFTIHFPNQNAADSFFSDSDYLAVKARYFDSSVANTTIIASYEKTA</sequence>
<dbReference type="InterPro" id="IPR010753">
    <property type="entry name" value="DUF1330"/>
</dbReference>
<dbReference type="AlphaFoldDB" id="A0A849VB00"/>
<dbReference type="Proteomes" id="UP000586305">
    <property type="component" value="Unassembled WGS sequence"/>
</dbReference>
<dbReference type="InterPro" id="IPR011008">
    <property type="entry name" value="Dimeric_a/b-barrel"/>
</dbReference>
<name>A0A849VB00_9GAMM</name>
<evidence type="ECO:0000313" key="3">
    <source>
        <dbReference type="Proteomes" id="UP000586305"/>
    </source>
</evidence>
<keyword evidence="3" id="KW-1185">Reference proteome</keyword>
<gene>
    <name evidence="2" type="ORF">HG263_04445</name>
</gene>
<dbReference type="Pfam" id="PF07045">
    <property type="entry name" value="DUF1330"/>
    <property type="match status" value="1"/>
</dbReference>